<feature type="domain" description="Amine oxidase" evidence="1">
    <location>
        <begin position="12"/>
        <end position="460"/>
    </location>
</feature>
<accession>A0A3G8JI07</accession>
<evidence type="ECO:0000313" key="2">
    <source>
        <dbReference type="EMBL" id="AZG44205.1"/>
    </source>
</evidence>
<dbReference type="EC" id="1.3.3.4" evidence="2"/>
<evidence type="ECO:0000259" key="1">
    <source>
        <dbReference type="Pfam" id="PF01593"/>
    </source>
</evidence>
<dbReference type="Gene3D" id="1.10.3110.10">
    <property type="entry name" value="protoporphyrinogen ix oxidase, domain 3"/>
    <property type="match status" value="1"/>
</dbReference>
<dbReference type="AlphaFoldDB" id="A0A3G8JI07"/>
<evidence type="ECO:0000313" key="3">
    <source>
        <dbReference type="Proteomes" id="UP000271469"/>
    </source>
</evidence>
<organism evidence="2 3">
    <name type="scientific">Gordonia insulae</name>
    <dbReference type="NCBI Taxonomy" id="2420509"/>
    <lineage>
        <taxon>Bacteria</taxon>
        <taxon>Bacillati</taxon>
        <taxon>Actinomycetota</taxon>
        <taxon>Actinomycetes</taxon>
        <taxon>Mycobacteriales</taxon>
        <taxon>Gordoniaceae</taxon>
        <taxon>Gordonia</taxon>
    </lineage>
</organism>
<dbReference type="InterPro" id="IPR002937">
    <property type="entry name" value="Amino_oxidase"/>
</dbReference>
<keyword evidence="3" id="KW-1185">Reference proteome</keyword>
<dbReference type="KEGG" id="gom:D7316_00785"/>
<dbReference type="PANTHER" id="PTHR42923:SF3">
    <property type="entry name" value="PROTOPORPHYRINOGEN OXIDASE"/>
    <property type="match status" value="1"/>
</dbReference>
<dbReference type="GO" id="GO:0004729">
    <property type="term" value="F:oxygen-dependent protoporphyrinogen oxidase activity"/>
    <property type="evidence" value="ECO:0007669"/>
    <property type="project" value="UniProtKB-EC"/>
</dbReference>
<dbReference type="RefSeq" id="WP_124707120.1">
    <property type="nucleotide sequence ID" value="NZ_CP033972.1"/>
</dbReference>
<name>A0A3G8JI07_9ACTN</name>
<reference evidence="2 3" key="1">
    <citation type="submission" date="2018-11" db="EMBL/GenBank/DDBJ databases">
        <title>Gordonia insulae sp. nov., isolated from an island soil.</title>
        <authorList>
            <person name="Kim Y.S."/>
            <person name="Kim S.B."/>
        </authorList>
    </citation>
    <scope>NUCLEOTIDE SEQUENCE [LARGE SCALE GENOMIC DNA]</scope>
    <source>
        <strain evidence="2 3">MMS17-SY073</strain>
    </source>
</reference>
<dbReference type="SUPFAM" id="SSF51905">
    <property type="entry name" value="FAD/NAD(P)-binding domain"/>
    <property type="match status" value="1"/>
</dbReference>
<dbReference type="EMBL" id="CP033972">
    <property type="protein sequence ID" value="AZG44205.1"/>
    <property type="molecule type" value="Genomic_DNA"/>
</dbReference>
<dbReference type="Gene3D" id="3.50.50.60">
    <property type="entry name" value="FAD/NAD(P)-binding domain"/>
    <property type="match status" value="1"/>
</dbReference>
<dbReference type="PANTHER" id="PTHR42923">
    <property type="entry name" value="PROTOPORPHYRINOGEN OXIDASE"/>
    <property type="match status" value="1"/>
</dbReference>
<protein>
    <submittedName>
        <fullName evidence="2">Protoporphyrinogen oxidase</fullName>
        <ecNumber evidence="2">1.3.3.4</ecNumber>
    </submittedName>
</protein>
<sequence>MTQRIAIVGGGVSGLTAALRLRQALGPDAHIDLFEAGERLGGVLHTTSVGGQTVDVGAEAFIVRRPEAVDLVRELGLADRVVSPTTRRPAVWSQGRLHPLPTPALMGIPATAESVAGLVDPTDLAHIVSEADRPWPWVAGANPSVGELVAERFGASVVARSVDPMLGGVYSSLAGDIGLRESVPALASRLDAGAPSLSAAVADITATSTAGGPVFGTLVGGYRVLLDALATAAAVEPRQCAFVRRLTSCPGGWTLDVGGDESADYDGVVLAIPAWRAGDLLRDAVPDLATPLRAVQRASSVVVSIALEPGTPLPENSGVLVATGDTLRAKAFTFSSQKWSHLSAPDRPVSVRASFGRFGAPVPDDCIEEGVDTRIRAEALEDLDEVCRAAGIVPPSTRVKDVVVQRWTNGLPVYAPGHLEAMTDVLRRRPSRLVLAGSSYSGVGVPACIGRAGRAAADLLADLA</sequence>
<dbReference type="Proteomes" id="UP000271469">
    <property type="component" value="Chromosome"/>
</dbReference>
<dbReference type="OrthoDB" id="4496419at2"/>
<dbReference type="InterPro" id="IPR036188">
    <property type="entry name" value="FAD/NAD-bd_sf"/>
</dbReference>
<dbReference type="Gene3D" id="3.90.660.20">
    <property type="entry name" value="Protoporphyrinogen oxidase, mitochondrial, domain 2"/>
    <property type="match status" value="1"/>
</dbReference>
<dbReference type="Pfam" id="PF01593">
    <property type="entry name" value="Amino_oxidase"/>
    <property type="match status" value="1"/>
</dbReference>
<dbReference type="InterPro" id="IPR050464">
    <property type="entry name" value="Zeta_carotene_desat/Oxidored"/>
</dbReference>
<gene>
    <name evidence="2" type="primary">hemY</name>
    <name evidence="2" type="ORF">D7316_00785</name>
</gene>
<proteinExistence type="predicted"/>
<keyword evidence="2" id="KW-0560">Oxidoreductase</keyword>
<dbReference type="SUPFAM" id="SSF54373">
    <property type="entry name" value="FAD-linked reductases, C-terminal domain"/>
    <property type="match status" value="1"/>
</dbReference>